<evidence type="ECO:0000313" key="8">
    <source>
        <dbReference type="EMBL" id="RLL13116.1"/>
    </source>
</evidence>
<dbReference type="SUPFAM" id="SSF109755">
    <property type="entry name" value="PhoU-like"/>
    <property type="match status" value="1"/>
</dbReference>
<dbReference type="EMBL" id="RCHT01000004">
    <property type="protein sequence ID" value="RLL13116.1"/>
    <property type="molecule type" value="Genomic_DNA"/>
</dbReference>
<dbReference type="Gene3D" id="1.20.58.220">
    <property type="entry name" value="Phosphate transport system protein phou homolog 2, domain 2"/>
    <property type="match status" value="1"/>
</dbReference>
<dbReference type="InterPro" id="IPR004633">
    <property type="entry name" value="NaPi_cotrn-rel/YqeW-like"/>
</dbReference>
<dbReference type="InterPro" id="IPR038078">
    <property type="entry name" value="PhoU-like_sf"/>
</dbReference>
<dbReference type="InterPro" id="IPR003841">
    <property type="entry name" value="Na/Pi_transpt"/>
</dbReference>
<feature type="domain" description="PhoU" evidence="7">
    <location>
        <begin position="344"/>
        <end position="429"/>
    </location>
</feature>
<evidence type="ECO:0000256" key="4">
    <source>
        <dbReference type="ARBA" id="ARBA00022989"/>
    </source>
</evidence>
<sequence length="582" mass="64042">MFLYGMSMLASGLERASGGRLERTLEKMTDTVIKGVALGALVTAAIQSSSATTVIVVGLVNAQVLKLRNAIGVIMGANIGTTITAHILRLSDLQTDNFFLMLLKPKSLAPLAMIVGILFFMSAKRDRQKNIGIILLGFGVLFTGMFAMEGAVAPLSNEPWFTSLFATFRNPVIGILVGTFVTAAIQSSAASIGILQALTSTGLITYSMAFPIIMGQNIGTCITPILASIGASKNAKRTAAVHVSFNVLGTIIFVIGCYTFQHFVGFSFWDAPIDKGGIANFHTIFNVTVTLLFIPLVGLLEKIARTLVRDKPGDRDQEITAITLDERLLVSPGLAVEHAREAVVQMANIARQNYLSAIGLLFQYDPKVVERINENEDVVDKLEDRVETYLLRLGERELSDSENRSISELLHTCGEFERVADHAENICECADRMFETKTKFSKKATEEMQTICEAVKEILDLAVDAFQNVDRRAAASIAPLEEVVDEMEQLLKDKHIDRLRRGKCTVDAAFPYVEALSNIERIADLCSNVGESVLTYDSRMEEIDRHEYKRLHGDQHDSGYQAQYAAFTAKYYGRLKKKAVSE</sequence>
<keyword evidence="2" id="KW-1003">Cell membrane</keyword>
<comment type="caution">
    <text evidence="8">The sequence shown here is derived from an EMBL/GenBank/DDBJ whole genome shotgun (WGS) entry which is preliminary data.</text>
</comment>
<feature type="transmembrane region" description="Helical" evidence="6">
    <location>
        <begin position="239"/>
        <end position="261"/>
    </location>
</feature>
<dbReference type="GO" id="GO:0044341">
    <property type="term" value="P:sodium-dependent phosphate transport"/>
    <property type="evidence" value="ECO:0007669"/>
    <property type="project" value="InterPro"/>
</dbReference>
<evidence type="ECO:0000256" key="1">
    <source>
        <dbReference type="ARBA" id="ARBA00004651"/>
    </source>
</evidence>
<keyword evidence="9" id="KW-1185">Reference proteome</keyword>
<accession>A0A498CP23</accession>
<evidence type="ECO:0000256" key="5">
    <source>
        <dbReference type="ARBA" id="ARBA00023136"/>
    </source>
</evidence>
<dbReference type="AlphaFoldDB" id="A0A498CP23"/>
<evidence type="ECO:0000256" key="3">
    <source>
        <dbReference type="ARBA" id="ARBA00022692"/>
    </source>
</evidence>
<dbReference type="InterPro" id="IPR026022">
    <property type="entry name" value="PhoU_dom"/>
</dbReference>
<comment type="subcellular location">
    <subcellularLocation>
        <location evidence="1">Cell membrane</location>
        <topology evidence="1">Multi-pass membrane protein</topology>
    </subcellularLocation>
</comment>
<dbReference type="PANTHER" id="PTHR10010">
    <property type="entry name" value="SOLUTE CARRIER FAMILY 34 SODIUM PHOSPHATE , MEMBER 2-RELATED"/>
    <property type="match status" value="1"/>
</dbReference>
<keyword evidence="5 6" id="KW-0472">Membrane</keyword>
<name>A0A498CP23_9FIRM</name>
<dbReference type="Pfam" id="PF02690">
    <property type="entry name" value="Na_Pi_cotrans"/>
    <property type="match status" value="1"/>
</dbReference>
<protein>
    <submittedName>
        <fullName evidence="8">Na/Pi cotransporter family protein</fullName>
    </submittedName>
</protein>
<dbReference type="GO" id="GO:0005886">
    <property type="term" value="C:plasma membrane"/>
    <property type="evidence" value="ECO:0007669"/>
    <property type="project" value="UniProtKB-SubCell"/>
</dbReference>
<evidence type="ECO:0000256" key="2">
    <source>
        <dbReference type="ARBA" id="ARBA00022475"/>
    </source>
</evidence>
<organism evidence="8 9">
    <name type="scientific">Anaerotruncus massiliensis</name>
    <name type="common">ex Liu et al. 2021</name>
    <dbReference type="NCBI Taxonomy" id="2321404"/>
    <lineage>
        <taxon>Bacteria</taxon>
        <taxon>Bacillati</taxon>
        <taxon>Bacillota</taxon>
        <taxon>Clostridia</taxon>
        <taxon>Eubacteriales</taxon>
        <taxon>Oscillospiraceae</taxon>
        <taxon>Anaerotruncus</taxon>
    </lineage>
</organism>
<reference evidence="8 9" key="1">
    <citation type="submission" date="2018-10" db="EMBL/GenBank/DDBJ databases">
        <title>Anaerotruncus faecis sp. nov., isolated from human feces.</title>
        <authorList>
            <person name="Wang Y.-J."/>
        </authorList>
    </citation>
    <scope>NUCLEOTIDE SEQUENCE [LARGE SCALE GENOMIC DNA]</scope>
    <source>
        <strain evidence="8 9">22A2-44</strain>
    </source>
</reference>
<evidence type="ECO:0000256" key="6">
    <source>
        <dbReference type="SAM" id="Phobius"/>
    </source>
</evidence>
<keyword evidence="4 6" id="KW-1133">Transmembrane helix</keyword>
<feature type="transmembrane region" description="Helical" evidence="6">
    <location>
        <begin position="108"/>
        <end position="124"/>
    </location>
</feature>
<dbReference type="PANTHER" id="PTHR10010:SF46">
    <property type="entry name" value="SODIUM-DEPENDENT PHOSPHATE TRANSPORT PROTEIN 2B"/>
    <property type="match status" value="1"/>
</dbReference>
<feature type="transmembrane region" description="Helical" evidence="6">
    <location>
        <begin position="172"/>
        <end position="198"/>
    </location>
</feature>
<dbReference type="GO" id="GO:0005436">
    <property type="term" value="F:sodium:phosphate symporter activity"/>
    <property type="evidence" value="ECO:0007669"/>
    <property type="project" value="InterPro"/>
</dbReference>
<feature type="transmembrane region" description="Helical" evidence="6">
    <location>
        <begin position="281"/>
        <end position="300"/>
    </location>
</feature>
<dbReference type="Pfam" id="PF01895">
    <property type="entry name" value="PhoU"/>
    <property type="match status" value="2"/>
</dbReference>
<feature type="transmembrane region" description="Helical" evidence="6">
    <location>
        <begin position="67"/>
        <end position="88"/>
    </location>
</feature>
<gene>
    <name evidence="8" type="ORF">D4A47_04015</name>
</gene>
<evidence type="ECO:0000259" key="7">
    <source>
        <dbReference type="Pfam" id="PF01895"/>
    </source>
</evidence>
<dbReference type="NCBIfam" id="TIGR00704">
    <property type="entry name" value="NaPi_cotrn_rel"/>
    <property type="match status" value="1"/>
</dbReference>
<feature type="domain" description="PhoU" evidence="7">
    <location>
        <begin position="451"/>
        <end position="533"/>
    </location>
</feature>
<evidence type="ECO:0000313" key="9">
    <source>
        <dbReference type="Proteomes" id="UP000276301"/>
    </source>
</evidence>
<dbReference type="NCBIfam" id="NF037997">
    <property type="entry name" value="Na_Pi_symport"/>
    <property type="match status" value="1"/>
</dbReference>
<feature type="transmembrane region" description="Helical" evidence="6">
    <location>
        <begin position="36"/>
        <end position="60"/>
    </location>
</feature>
<feature type="transmembrane region" description="Helical" evidence="6">
    <location>
        <begin position="131"/>
        <end position="152"/>
    </location>
</feature>
<dbReference type="Proteomes" id="UP000276301">
    <property type="component" value="Unassembled WGS sequence"/>
</dbReference>
<keyword evidence="3 6" id="KW-0812">Transmembrane</keyword>
<proteinExistence type="predicted"/>